<dbReference type="Proteomes" id="UP000598271">
    <property type="component" value="Unassembled WGS sequence"/>
</dbReference>
<dbReference type="CDD" id="cd02258">
    <property type="entry name" value="Peptidase_C25_N"/>
    <property type="match status" value="1"/>
</dbReference>
<gene>
    <name evidence="3" type="primary">porU</name>
    <name evidence="3" type="ORF">GCM10007390_02330</name>
</gene>
<feature type="domain" description="Gingipain" evidence="2">
    <location>
        <begin position="417"/>
        <end position="784"/>
    </location>
</feature>
<dbReference type="EMBL" id="BMXF01000001">
    <property type="protein sequence ID" value="GHB53148.1"/>
    <property type="molecule type" value="Genomic_DNA"/>
</dbReference>
<evidence type="ECO:0000313" key="3">
    <source>
        <dbReference type="EMBL" id="GHB53148.1"/>
    </source>
</evidence>
<organism evidence="3 4">
    <name type="scientific">Persicitalea jodogahamensis</name>
    <dbReference type="NCBI Taxonomy" id="402147"/>
    <lineage>
        <taxon>Bacteria</taxon>
        <taxon>Pseudomonadati</taxon>
        <taxon>Bacteroidota</taxon>
        <taxon>Cytophagia</taxon>
        <taxon>Cytophagales</taxon>
        <taxon>Spirosomataceae</taxon>
        <taxon>Persicitalea</taxon>
    </lineage>
</organism>
<dbReference type="NCBIfam" id="NF033707">
    <property type="entry name" value="T9SS_sortase"/>
    <property type="match status" value="1"/>
</dbReference>
<evidence type="ECO:0000313" key="4">
    <source>
        <dbReference type="Proteomes" id="UP000598271"/>
    </source>
</evidence>
<keyword evidence="4" id="KW-1185">Reference proteome</keyword>
<dbReference type="Gene3D" id="3.40.50.1460">
    <property type="match status" value="1"/>
</dbReference>
<evidence type="ECO:0000256" key="1">
    <source>
        <dbReference type="ARBA" id="ARBA00022729"/>
    </source>
</evidence>
<dbReference type="InterPro" id="IPR001769">
    <property type="entry name" value="Gingipain"/>
</dbReference>
<dbReference type="SUPFAM" id="SSF52129">
    <property type="entry name" value="Caspase-like"/>
    <property type="match status" value="1"/>
</dbReference>
<dbReference type="Pfam" id="PF01364">
    <property type="entry name" value="Peptidase_C25"/>
    <property type="match status" value="1"/>
</dbReference>
<dbReference type="RefSeq" id="WP_229580162.1">
    <property type="nucleotide sequence ID" value="NZ_BMXF01000001.1"/>
</dbReference>
<dbReference type="GO" id="GO:0008234">
    <property type="term" value="F:cysteine-type peptidase activity"/>
    <property type="evidence" value="ECO:0007669"/>
    <property type="project" value="InterPro"/>
</dbReference>
<comment type="caution">
    <text evidence="3">The sequence shown here is derived from an EMBL/GenBank/DDBJ whole genome shotgun (WGS) entry which is preliminary data.</text>
</comment>
<keyword evidence="1" id="KW-0732">Signal</keyword>
<evidence type="ECO:0000259" key="2">
    <source>
        <dbReference type="Pfam" id="PF01364"/>
    </source>
</evidence>
<name>A0A8J3G7Y2_9BACT</name>
<dbReference type="AlphaFoldDB" id="A0A8J3G7Y2"/>
<reference evidence="3 4" key="1">
    <citation type="journal article" date="2014" name="Int. J. Syst. Evol. Microbiol.">
        <title>Complete genome sequence of Corynebacterium casei LMG S-19264T (=DSM 44701T), isolated from a smear-ripened cheese.</title>
        <authorList>
            <consortium name="US DOE Joint Genome Institute (JGI-PGF)"/>
            <person name="Walter F."/>
            <person name="Albersmeier A."/>
            <person name="Kalinowski J."/>
            <person name="Ruckert C."/>
        </authorList>
    </citation>
    <scope>NUCLEOTIDE SEQUENCE [LARGE SCALE GENOMIC DNA]</scope>
    <source>
        <strain evidence="3 4">KCTC 12866</strain>
    </source>
</reference>
<dbReference type="InterPro" id="IPR029031">
    <property type="entry name" value="Gingipain_N_sf"/>
</dbReference>
<dbReference type="Gene3D" id="3.40.50.10390">
    <property type="entry name" value="Gingipain r, domain 1"/>
    <property type="match status" value="1"/>
</dbReference>
<accession>A0A8J3G7Y2</accession>
<dbReference type="GO" id="GO:0006508">
    <property type="term" value="P:proteolysis"/>
    <property type="evidence" value="ECO:0007669"/>
    <property type="project" value="InterPro"/>
</dbReference>
<dbReference type="InterPro" id="IPR029030">
    <property type="entry name" value="Caspase-like_dom_sf"/>
</dbReference>
<proteinExistence type="predicted"/>
<protein>
    <submittedName>
        <fullName evidence="3">Peptidase C25</fullName>
    </submittedName>
</protein>
<sequence>MKDESEKFLDRRFCSNLRMLFGWLLLGAALIQPSHAQTTSVLAEGTWYKIAVTQSGVHRVGAGFLRKMGIDPSKLNPGNLQIYGNGGGVLPQNNAAARPIDLLPNAIWVAGEEDGRFDEQDAIYFYAEGPRTIRYDSVQNSFFHEINSYTDSSYYYLKIGASAGKRVADVASQNVGGTPVDQFDDYWFHEEETVNLLQSGREWWGEYLGLSGQLSLKADLPGVVLGSAAILRGAGIATAQVATRFRWQVNGQDIGEQTQGAVSTYRYDLKAQRSEKNYAFVVGSTPPTVFNISLNFDKNGQSNAQAYLDFAALQTRRQLRAYAAQQIYRFRPSGSKTVSYLLKDIPQDWQWWDISNPQQPHRAVLERTTDGTAKFGANDGRSVRTYAGFSPQQTLEPAAWQKIANQNIHALSVPELLIVTPKAWQNEAARLAQFREKHDGLTVVVVTTDQIFNEFASGKPDPTAIRDFARYLYQQNPDRLKYLLLFGDATYDYRNRGGIQSATQQQRWVPVYESRESLHPVYTYSSDDYFGFLQENEGEWRENSAGDHLLDIGIGRLPVKTPEEARVVVDKLIHYTASPQTLGKWRNRISFVADDGDGNIHQQHADLLAKQIGDKFLTQRLFVDAYPHVSSPEGAKVPDLNATIRQRINEGTLILNYTGHGGTTGWAEEQILTLADMQNARGYNNLPLLLTATCEFGRYDDPALVSGAELMVLSPRGAAIGALTTTRPVFSSTNFSLNQAFYEALNAADGTTRLGDLMKSTKNNSLSGSLNRNFALLGDPSMPLARPPYEVTWAAAPDTLSALRQVTLRGSILQNEKVADTFDGKAFVTIYDKPVRFRTNGEGGAVAAYDELRNKLYEGQATVQHGQFALSFVVPRNIDYRFGTGRVSVYALRSDSLADAAAQLDVTVGGAVTEATDRTPPELTAYLNDSTFRDGQTVPANSVLWVKAFDASGISVSSAGLGQDLTATLNDTTTFVLNDYFQAQTDDFRRGRIRFPLDELSPGSYILRVKVWDTYTNSTETTLRFTVGASAGIRLDAADFFPNPFDDQLSFKITHDRPGEDVEITVRLITLSGQVIHTSRQIYYNSEPNITEMLKFGPNNALAFPGRILYLYDLQIRSTKDQTTDRRGGKLLHVR</sequence>